<dbReference type="KEGG" id="dfi:AXF13_12095"/>
<dbReference type="SUPFAM" id="SSF52540">
    <property type="entry name" value="P-loop containing nucleoside triphosphate hydrolases"/>
    <property type="match status" value="1"/>
</dbReference>
<keyword evidence="4" id="KW-0969">Cilium</keyword>
<dbReference type="RefSeq" id="WP_062253575.1">
    <property type="nucleotide sequence ID" value="NZ_CP014229.1"/>
</dbReference>
<keyword evidence="5" id="KW-1185">Reference proteome</keyword>
<evidence type="ECO:0000256" key="2">
    <source>
        <dbReference type="ARBA" id="ARBA00023134"/>
    </source>
</evidence>
<dbReference type="GO" id="GO:0005525">
    <property type="term" value="F:GTP binding"/>
    <property type="evidence" value="ECO:0007669"/>
    <property type="project" value="UniProtKB-KW"/>
</dbReference>
<proteinExistence type="predicted"/>
<protein>
    <submittedName>
        <fullName evidence="4">Flagellar biosynthesis protein FlhF</fullName>
    </submittedName>
</protein>
<dbReference type="AlphaFoldDB" id="A0A0X8JL63"/>
<evidence type="ECO:0000256" key="1">
    <source>
        <dbReference type="ARBA" id="ARBA00022741"/>
    </source>
</evidence>
<sequence>MQVKTFTGATSQEVLARIKAEMGPEAVILGNRTYRKNGVVCHEITAGLERQAPGETGAASGAPSGWGEWHKEWMQIKDQLFALMKPAIQLERLTPRQRVALEYLQREGVSDAVAVDLYKRLLADPGASVLECLCGMVPVKAWGPAQWGQRVHLLVGPFGFGKTSTGLRFALHLRKNEPEARIAFINADCLRGNGRLTLRHWAELSNFTYMEAPDRAGMEQALAAAKNARAVFVDVPGLARGQNLAQWRADMGLDMPETATHLVLSPFCDALQTQEFLRRYQSDGSGSLVWTKLDEAVSFGSIVNVACAAGLPVSALSFGAELKESLAPATEPLIWRLIFKRQIPGQAARA</sequence>
<evidence type="ECO:0000313" key="4">
    <source>
        <dbReference type="EMBL" id="AMD90803.1"/>
    </source>
</evidence>
<name>A0A0X8JL63_9BACT</name>
<gene>
    <name evidence="4" type="ORF">AXF13_12095</name>
</gene>
<dbReference type="InterPro" id="IPR000897">
    <property type="entry name" value="SRP54_GTPase_dom"/>
</dbReference>
<dbReference type="Pfam" id="PF00448">
    <property type="entry name" value="SRP54"/>
    <property type="match status" value="1"/>
</dbReference>
<dbReference type="STRING" id="44742.AXF13_12095"/>
<dbReference type="SMART" id="SM00962">
    <property type="entry name" value="SRP54"/>
    <property type="match status" value="1"/>
</dbReference>
<keyword evidence="4" id="KW-0282">Flagellum</keyword>
<dbReference type="InterPro" id="IPR027417">
    <property type="entry name" value="P-loop_NTPase"/>
</dbReference>
<keyword evidence="4" id="KW-0966">Cell projection</keyword>
<keyword evidence="1" id="KW-0547">Nucleotide-binding</keyword>
<evidence type="ECO:0000313" key="5">
    <source>
        <dbReference type="Proteomes" id="UP000069241"/>
    </source>
</evidence>
<accession>A0A0X8JL63</accession>
<organism evidence="4 5">
    <name type="scientific">Desulfovibrio fairfieldensis</name>
    <dbReference type="NCBI Taxonomy" id="44742"/>
    <lineage>
        <taxon>Bacteria</taxon>
        <taxon>Pseudomonadati</taxon>
        <taxon>Thermodesulfobacteriota</taxon>
        <taxon>Desulfovibrionia</taxon>
        <taxon>Desulfovibrionales</taxon>
        <taxon>Desulfovibrionaceae</taxon>
        <taxon>Desulfovibrio</taxon>
    </lineage>
</organism>
<dbReference type="GO" id="GO:0006614">
    <property type="term" value="P:SRP-dependent cotranslational protein targeting to membrane"/>
    <property type="evidence" value="ECO:0007669"/>
    <property type="project" value="InterPro"/>
</dbReference>
<reference evidence="5" key="1">
    <citation type="submission" date="2016-02" db="EMBL/GenBank/DDBJ databases">
        <authorList>
            <person name="Holder M.E."/>
            <person name="Ajami N.J."/>
            <person name="Petrosino J.F."/>
        </authorList>
    </citation>
    <scope>NUCLEOTIDE SEQUENCE [LARGE SCALE GENOMIC DNA]</scope>
    <source>
        <strain evidence="5">CCUG 45958</strain>
    </source>
</reference>
<dbReference type="Gene3D" id="1.20.120.1380">
    <property type="entry name" value="Flagellar FlhF biosynthesis protein, N domain"/>
    <property type="match status" value="1"/>
</dbReference>
<keyword evidence="2" id="KW-0342">GTP-binding</keyword>
<evidence type="ECO:0000259" key="3">
    <source>
        <dbReference type="SMART" id="SM00962"/>
    </source>
</evidence>
<dbReference type="Proteomes" id="UP000069241">
    <property type="component" value="Chromosome"/>
</dbReference>
<dbReference type="Gene3D" id="3.40.50.300">
    <property type="entry name" value="P-loop containing nucleotide triphosphate hydrolases"/>
    <property type="match status" value="1"/>
</dbReference>
<dbReference type="EMBL" id="CP014229">
    <property type="protein sequence ID" value="AMD90803.1"/>
    <property type="molecule type" value="Genomic_DNA"/>
</dbReference>
<feature type="domain" description="SRP54-type proteins GTP-binding" evidence="3">
    <location>
        <begin position="149"/>
        <end position="340"/>
    </location>
</feature>